<evidence type="ECO:0000313" key="15">
    <source>
        <dbReference type="EMBL" id="KAK8840200.1"/>
    </source>
</evidence>
<dbReference type="Gene3D" id="3.30.10.30">
    <property type="entry name" value="DYRK"/>
    <property type="match status" value="1"/>
</dbReference>
<dbReference type="SUPFAM" id="SSF56112">
    <property type="entry name" value="Protein kinase-like (PK-like)"/>
    <property type="match status" value="1"/>
</dbReference>
<feature type="domain" description="Protein kinase" evidence="14">
    <location>
        <begin position="103"/>
        <end position="391"/>
    </location>
</feature>
<dbReference type="PANTHER" id="PTHR24058:SF22">
    <property type="entry name" value="DUAL SPECIFICITY TYROSINE-PHOSPHORYLATION-REGULATED KINASE 4"/>
    <property type="match status" value="1"/>
</dbReference>
<evidence type="ECO:0000256" key="12">
    <source>
        <dbReference type="RuleBase" id="RU000304"/>
    </source>
</evidence>
<protein>
    <recommendedName>
        <fullName evidence="2">dual-specificity kinase</fullName>
        <ecNumber evidence="2">2.7.12.1</ecNumber>
    </recommendedName>
</protein>
<evidence type="ECO:0000256" key="2">
    <source>
        <dbReference type="ARBA" id="ARBA00013203"/>
    </source>
</evidence>
<feature type="binding site" evidence="11">
    <location>
        <position position="132"/>
    </location>
    <ligand>
        <name>ATP</name>
        <dbReference type="ChEBI" id="CHEBI:30616"/>
    </ligand>
</feature>
<evidence type="ECO:0000256" key="13">
    <source>
        <dbReference type="SAM" id="MobiDB-lite"/>
    </source>
</evidence>
<gene>
    <name evidence="15" type="ORF">M9Y10_031144</name>
</gene>
<dbReference type="PANTHER" id="PTHR24058">
    <property type="entry name" value="DUAL SPECIFICITY PROTEIN KINASE"/>
    <property type="match status" value="1"/>
</dbReference>
<dbReference type="Gene3D" id="3.30.200.20">
    <property type="entry name" value="Phosphorylase Kinase, domain 1"/>
    <property type="match status" value="1"/>
</dbReference>
<dbReference type="Pfam" id="PF00069">
    <property type="entry name" value="Pkinase"/>
    <property type="match status" value="1"/>
</dbReference>
<dbReference type="InterPro" id="IPR008271">
    <property type="entry name" value="Ser/Thr_kinase_AS"/>
</dbReference>
<evidence type="ECO:0000256" key="5">
    <source>
        <dbReference type="ARBA" id="ARBA00022741"/>
    </source>
</evidence>
<evidence type="ECO:0000256" key="1">
    <source>
        <dbReference type="ARBA" id="ARBA00008867"/>
    </source>
</evidence>
<organism evidence="15 16">
    <name type="scientific">Tritrichomonas musculus</name>
    <dbReference type="NCBI Taxonomy" id="1915356"/>
    <lineage>
        <taxon>Eukaryota</taxon>
        <taxon>Metamonada</taxon>
        <taxon>Parabasalia</taxon>
        <taxon>Tritrichomonadida</taxon>
        <taxon>Tritrichomonadidae</taxon>
        <taxon>Tritrichomonas</taxon>
    </lineage>
</organism>
<sequence>MKNCNEKQMNSSGPLLPVIMPQGARGSPRRKNQTISISPIIENGPISPEETIKDYSSILMPYEIEEIKLYKNIYFLGYQDFKNPKDTDFYEKVQPKDHLSYRYEVIKFLGSGAFGKVIQAYDYKTKKQVAIKILLNAEQSQKEAAVLIALNKCKCSNTIKGLDYFLFRSHACISFELLGENLYKILENNKFKPMRQSIVREYAIQIFRALRDLSKIGIVHCDIKPQNICITLNDQRKVKVIDFGSSFSIEERKVRLYYIQSRFYRSPEVILHLQYDSKIDVWGAGLIILELLVGKPILQGKNELEMLNLMVQLLGPIPAPIYKETKKKQYFFNNDGTLKSSPRIDPNKRFSFKDLIGEESSPQLIDFLDRCLCWKTNLRMTASEALNHPWLKQK</sequence>
<reference evidence="15 16" key="1">
    <citation type="submission" date="2024-04" db="EMBL/GenBank/DDBJ databases">
        <title>Tritrichomonas musculus Genome.</title>
        <authorList>
            <person name="Alves-Ferreira E."/>
            <person name="Grigg M."/>
            <person name="Lorenzi H."/>
            <person name="Galac M."/>
        </authorList>
    </citation>
    <scope>NUCLEOTIDE SEQUENCE [LARGE SCALE GENOMIC DNA]</scope>
    <source>
        <strain evidence="15 16">EAF2021</strain>
    </source>
</reference>
<evidence type="ECO:0000256" key="9">
    <source>
        <dbReference type="ARBA" id="ARBA00049308"/>
    </source>
</evidence>
<dbReference type="PROSITE" id="PS50011">
    <property type="entry name" value="PROTEIN_KINASE_DOM"/>
    <property type="match status" value="1"/>
</dbReference>
<evidence type="ECO:0000256" key="7">
    <source>
        <dbReference type="ARBA" id="ARBA00022840"/>
    </source>
</evidence>
<dbReference type="InterPro" id="IPR017441">
    <property type="entry name" value="Protein_kinase_ATP_BS"/>
</dbReference>
<dbReference type="EC" id="2.7.12.1" evidence="2"/>
<evidence type="ECO:0000256" key="3">
    <source>
        <dbReference type="ARBA" id="ARBA00022527"/>
    </source>
</evidence>
<comment type="catalytic activity">
    <reaction evidence="10">
        <text>L-tyrosyl-[protein] + ATP = O-phospho-L-tyrosyl-[protein] + ADP + H(+)</text>
        <dbReference type="Rhea" id="RHEA:10596"/>
        <dbReference type="Rhea" id="RHEA-COMP:10136"/>
        <dbReference type="Rhea" id="RHEA-COMP:20101"/>
        <dbReference type="ChEBI" id="CHEBI:15378"/>
        <dbReference type="ChEBI" id="CHEBI:30616"/>
        <dbReference type="ChEBI" id="CHEBI:46858"/>
        <dbReference type="ChEBI" id="CHEBI:61978"/>
        <dbReference type="ChEBI" id="CHEBI:456216"/>
        <dbReference type="EC" id="2.7.12.1"/>
    </reaction>
</comment>
<evidence type="ECO:0000313" key="16">
    <source>
        <dbReference type="Proteomes" id="UP001470230"/>
    </source>
</evidence>
<keyword evidence="16" id="KW-1185">Reference proteome</keyword>
<dbReference type="InterPro" id="IPR000719">
    <property type="entry name" value="Prot_kinase_dom"/>
</dbReference>
<evidence type="ECO:0000256" key="4">
    <source>
        <dbReference type="ARBA" id="ARBA00022679"/>
    </source>
</evidence>
<keyword evidence="5 11" id="KW-0547">Nucleotide-binding</keyword>
<comment type="catalytic activity">
    <reaction evidence="8">
        <text>L-seryl-[protein] + ATP = O-phospho-L-seryl-[protein] + ADP + H(+)</text>
        <dbReference type="Rhea" id="RHEA:17989"/>
        <dbReference type="Rhea" id="RHEA-COMP:9863"/>
        <dbReference type="Rhea" id="RHEA-COMP:11604"/>
        <dbReference type="ChEBI" id="CHEBI:15378"/>
        <dbReference type="ChEBI" id="CHEBI:29999"/>
        <dbReference type="ChEBI" id="CHEBI:30616"/>
        <dbReference type="ChEBI" id="CHEBI:83421"/>
        <dbReference type="ChEBI" id="CHEBI:456216"/>
        <dbReference type="EC" id="2.7.12.1"/>
    </reaction>
</comment>
<keyword evidence="3 12" id="KW-0723">Serine/threonine-protein kinase</keyword>
<evidence type="ECO:0000259" key="14">
    <source>
        <dbReference type="PROSITE" id="PS50011"/>
    </source>
</evidence>
<comment type="similarity">
    <text evidence="1">Belongs to the protein kinase superfamily. CMGC Ser/Thr protein kinase family. MNB/DYRK subfamily.</text>
</comment>
<dbReference type="Proteomes" id="UP001470230">
    <property type="component" value="Unassembled WGS sequence"/>
</dbReference>
<keyword evidence="7 11" id="KW-0067">ATP-binding</keyword>
<feature type="region of interest" description="Disordered" evidence="13">
    <location>
        <begin position="1"/>
        <end position="42"/>
    </location>
</feature>
<accession>A0ABR2H414</accession>
<evidence type="ECO:0000256" key="8">
    <source>
        <dbReference type="ARBA" id="ARBA00049003"/>
    </source>
</evidence>
<evidence type="ECO:0000256" key="6">
    <source>
        <dbReference type="ARBA" id="ARBA00022777"/>
    </source>
</evidence>
<proteinExistence type="inferred from homology"/>
<dbReference type="InterPro" id="IPR050494">
    <property type="entry name" value="Ser_Thr_dual-spec_kinase"/>
</dbReference>
<dbReference type="PROSITE" id="PS00107">
    <property type="entry name" value="PROTEIN_KINASE_ATP"/>
    <property type="match status" value="1"/>
</dbReference>
<evidence type="ECO:0000256" key="11">
    <source>
        <dbReference type="PROSITE-ProRule" id="PRU10141"/>
    </source>
</evidence>
<dbReference type="PROSITE" id="PS00108">
    <property type="entry name" value="PROTEIN_KINASE_ST"/>
    <property type="match status" value="1"/>
</dbReference>
<comment type="caution">
    <text evidence="15">The sequence shown here is derived from an EMBL/GenBank/DDBJ whole genome shotgun (WGS) entry which is preliminary data.</text>
</comment>
<keyword evidence="6" id="KW-0418">Kinase</keyword>
<dbReference type="EMBL" id="JAPFFF010000048">
    <property type="protein sequence ID" value="KAK8840200.1"/>
    <property type="molecule type" value="Genomic_DNA"/>
</dbReference>
<evidence type="ECO:0000256" key="10">
    <source>
        <dbReference type="ARBA" id="ARBA00051680"/>
    </source>
</evidence>
<dbReference type="SMART" id="SM00220">
    <property type="entry name" value="S_TKc"/>
    <property type="match status" value="1"/>
</dbReference>
<name>A0ABR2H414_9EUKA</name>
<feature type="compositionally biased region" description="Polar residues" evidence="13">
    <location>
        <begin position="1"/>
        <end position="13"/>
    </location>
</feature>
<dbReference type="InterPro" id="IPR011009">
    <property type="entry name" value="Kinase-like_dom_sf"/>
</dbReference>
<dbReference type="InterPro" id="IPR042521">
    <property type="entry name" value="DYRK"/>
</dbReference>
<dbReference type="Gene3D" id="1.10.510.10">
    <property type="entry name" value="Transferase(Phosphotransferase) domain 1"/>
    <property type="match status" value="1"/>
</dbReference>
<keyword evidence="4" id="KW-0808">Transferase</keyword>
<comment type="catalytic activity">
    <reaction evidence="9">
        <text>L-threonyl-[protein] + ATP = O-phospho-L-threonyl-[protein] + ADP + H(+)</text>
        <dbReference type="Rhea" id="RHEA:46608"/>
        <dbReference type="Rhea" id="RHEA-COMP:11060"/>
        <dbReference type="Rhea" id="RHEA-COMP:11605"/>
        <dbReference type="ChEBI" id="CHEBI:15378"/>
        <dbReference type="ChEBI" id="CHEBI:30013"/>
        <dbReference type="ChEBI" id="CHEBI:30616"/>
        <dbReference type="ChEBI" id="CHEBI:61977"/>
        <dbReference type="ChEBI" id="CHEBI:456216"/>
        <dbReference type="EC" id="2.7.12.1"/>
    </reaction>
</comment>